<dbReference type="Proteomes" id="UP000287766">
    <property type="component" value="Unassembled WGS sequence"/>
</dbReference>
<reference evidence="3" key="1">
    <citation type="journal article" date="2018" name="Front. Microbiol.">
        <title>Genome-Based Analysis Reveals the Taxonomy and Diversity of the Family Idiomarinaceae.</title>
        <authorList>
            <person name="Liu Y."/>
            <person name="Lai Q."/>
            <person name="Shao Z."/>
        </authorList>
    </citation>
    <scope>NUCLEOTIDE SEQUENCE [LARGE SCALE GENOMIC DNA]</scope>
    <source>
        <strain evidence="3">KYW314</strain>
    </source>
</reference>
<gene>
    <name evidence="2" type="ORF">CWE22_11405</name>
</gene>
<dbReference type="AlphaFoldDB" id="A0A7Z6ZRK6"/>
<organism evidence="2 3">
    <name type="scientific">Pseudidiomarina aestuarii</name>
    <dbReference type="NCBI Taxonomy" id="624146"/>
    <lineage>
        <taxon>Bacteria</taxon>
        <taxon>Pseudomonadati</taxon>
        <taxon>Pseudomonadota</taxon>
        <taxon>Gammaproteobacteria</taxon>
        <taxon>Alteromonadales</taxon>
        <taxon>Idiomarinaceae</taxon>
        <taxon>Pseudidiomarina</taxon>
    </lineage>
</organism>
<evidence type="ECO:0008006" key="4">
    <source>
        <dbReference type="Google" id="ProtNLM"/>
    </source>
</evidence>
<comment type="caution">
    <text evidence="2">The sequence shown here is derived from an EMBL/GenBank/DDBJ whole genome shotgun (WGS) entry which is preliminary data.</text>
</comment>
<feature type="chain" id="PRO_5031017093" description="Copper chaperone PCu(A)C" evidence="1">
    <location>
        <begin position="21"/>
        <end position="141"/>
    </location>
</feature>
<feature type="signal peptide" evidence="1">
    <location>
        <begin position="1"/>
        <end position="20"/>
    </location>
</feature>
<sequence>MKRFGWIAAMLWLASPWALAADVEISNAWIKESIPGTENGAGYLTLTNVGTTAITLTGAATEAARAAEIHEHVMNDGMMRMRRVPELMIDVGETVIFRPGSFHVMMFGVKEPFQVGQEIGLELIFSDGDRKAVTAEVRAIE</sequence>
<dbReference type="RefSeq" id="WP_169931630.1">
    <property type="nucleotide sequence ID" value="NZ_PIPR01000005.1"/>
</dbReference>
<dbReference type="EMBL" id="PIPR01000005">
    <property type="protein sequence ID" value="RUO38020.1"/>
    <property type="molecule type" value="Genomic_DNA"/>
</dbReference>
<dbReference type="InterPro" id="IPR058248">
    <property type="entry name" value="Lxx211020-like"/>
</dbReference>
<dbReference type="SUPFAM" id="SSF110087">
    <property type="entry name" value="DR1885-like metal-binding protein"/>
    <property type="match status" value="1"/>
</dbReference>
<dbReference type="PANTHER" id="PTHR36302:SF1">
    <property type="entry name" value="COPPER CHAPERONE PCU(A)C"/>
    <property type="match status" value="1"/>
</dbReference>
<accession>A0A7Z6ZRK6</accession>
<proteinExistence type="predicted"/>
<evidence type="ECO:0000313" key="3">
    <source>
        <dbReference type="Proteomes" id="UP000287766"/>
    </source>
</evidence>
<keyword evidence="1" id="KW-0732">Signal</keyword>
<evidence type="ECO:0000313" key="2">
    <source>
        <dbReference type="EMBL" id="RUO38020.1"/>
    </source>
</evidence>
<dbReference type="Gene3D" id="2.60.40.1890">
    <property type="entry name" value="PCu(A)C copper chaperone"/>
    <property type="match status" value="1"/>
</dbReference>
<dbReference type="InterPro" id="IPR007410">
    <property type="entry name" value="LpqE-like"/>
</dbReference>
<dbReference type="InterPro" id="IPR036182">
    <property type="entry name" value="PCuAC_sf"/>
</dbReference>
<dbReference type="Pfam" id="PF04314">
    <property type="entry name" value="PCuAC"/>
    <property type="match status" value="1"/>
</dbReference>
<protein>
    <recommendedName>
        <fullName evidence="4">Copper chaperone PCu(A)C</fullName>
    </recommendedName>
</protein>
<keyword evidence="3" id="KW-1185">Reference proteome</keyword>
<evidence type="ECO:0000256" key="1">
    <source>
        <dbReference type="SAM" id="SignalP"/>
    </source>
</evidence>
<name>A0A7Z6ZRK6_9GAMM</name>
<dbReference type="PANTHER" id="PTHR36302">
    <property type="entry name" value="BLR7088 PROTEIN"/>
    <property type="match status" value="1"/>
</dbReference>